<sequence>MSTYSIYIMQLYDSIYNLLLVVWVLTVSYLFVAYMNHALLTASIPQAYGIFILNLRYSNLEATVLLTSHGRGRNSSWLWEDLSTAMVGTRHGRDESAIP</sequence>
<dbReference type="Proteomes" id="UP000266492">
    <property type="component" value="Unassembled WGS sequence"/>
</dbReference>
<dbReference type="EMBL" id="QRVZ01000001">
    <property type="protein sequence ID" value="RGS88010.1"/>
    <property type="molecule type" value="Genomic_DNA"/>
</dbReference>
<evidence type="ECO:0000256" key="1">
    <source>
        <dbReference type="SAM" id="Phobius"/>
    </source>
</evidence>
<proteinExistence type="predicted"/>
<keyword evidence="1" id="KW-0812">Transmembrane</keyword>
<feature type="transmembrane region" description="Helical" evidence="1">
    <location>
        <begin position="15"/>
        <end position="34"/>
    </location>
</feature>
<accession>A0A395W3W6</accession>
<evidence type="ECO:0000313" key="3">
    <source>
        <dbReference type="Proteomes" id="UP000266492"/>
    </source>
</evidence>
<reference evidence="2 3" key="1">
    <citation type="submission" date="2018-08" db="EMBL/GenBank/DDBJ databases">
        <title>A genome reference for cultivated species of the human gut microbiota.</title>
        <authorList>
            <person name="Zou Y."/>
            <person name="Xue W."/>
            <person name="Luo G."/>
        </authorList>
    </citation>
    <scope>NUCLEOTIDE SEQUENCE [LARGE SCALE GENOMIC DNA]</scope>
    <source>
        <strain evidence="2 3">AF20-9LB</strain>
    </source>
</reference>
<evidence type="ECO:0000313" key="2">
    <source>
        <dbReference type="EMBL" id="RGS88010.1"/>
    </source>
</evidence>
<organism evidence="2 3">
    <name type="scientific">Bacteroides ovatus</name>
    <dbReference type="NCBI Taxonomy" id="28116"/>
    <lineage>
        <taxon>Bacteria</taxon>
        <taxon>Pseudomonadati</taxon>
        <taxon>Bacteroidota</taxon>
        <taxon>Bacteroidia</taxon>
        <taxon>Bacteroidales</taxon>
        <taxon>Bacteroidaceae</taxon>
        <taxon>Bacteroides</taxon>
    </lineage>
</organism>
<dbReference type="AlphaFoldDB" id="A0A395W3W6"/>
<protein>
    <submittedName>
        <fullName evidence="2">Uncharacterized protein</fullName>
    </submittedName>
</protein>
<comment type="caution">
    <text evidence="2">The sequence shown here is derived from an EMBL/GenBank/DDBJ whole genome shotgun (WGS) entry which is preliminary data.</text>
</comment>
<gene>
    <name evidence="2" type="ORF">DWX70_00260</name>
</gene>
<keyword evidence="1" id="KW-1133">Transmembrane helix</keyword>
<keyword evidence="1" id="KW-0472">Membrane</keyword>
<name>A0A395W3W6_BACOV</name>